<evidence type="ECO:0000256" key="4">
    <source>
        <dbReference type="PIRSR" id="PIRSR000097-3"/>
    </source>
</evidence>
<dbReference type="GO" id="GO:0044550">
    <property type="term" value="P:secondary metabolite biosynthetic process"/>
    <property type="evidence" value="ECO:0007669"/>
    <property type="project" value="UniProtKB-ARBA"/>
</dbReference>
<dbReference type="Pfam" id="PF00248">
    <property type="entry name" value="Aldo_ket_red"/>
    <property type="match status" value="1"/>
</dbReference>
<dbReference type="GO" id="GO:0016616">
    <property type="term" value="F:oxidoreductase activity, acting on the CH-OH group of donors, NAD or NADP as acceptor"/>
    <property type="evidence" value="ECO:0007669"/>
    <property type="project" value="InterPro"/>
</dbReference>
<feature type="active site" description="Proton donor" evidence="2">
    <location>
        <position position="56"/>
    </location>
</feature>
<keyword evidence="7" id="KW-1185">Reference proteome</keyword>
<evidence type="ECO:0000313" key="7">
    <source>
        <dbReference type="Proteomes" id="UP000834106"/>
    </source>
</evidence>
<dbReference type="PROSITE" id="PS00063">
    <property type="entry name" value="ALDOKETO_REDUCTASE_3"/>
    <property type="match status" value="1"/>
</dbReference>
<dbReference type="PROSITE" id="PS00798">
    <property type="entry name" value="ALDOKETO_REDUCTASE_1"/>
    <property type="match status" value="1"/>
</dbReference>
<sequence>MAEVQVPQALLNSGHMIPAIGFGTVAFPLPPPEQLTTTFGDAVEAGYRHFDTAAVYGTEECLGQAVARALERGLIKNRDEVFVTSKLSTNDGHHDLVLPALKETLRKLGLEYVDLYLIHAPVRIKQSAEHFRVTEEDMLHFDIKETWKAMEECCKLGLAKSIGVSNYSCAKLLKLLEFATIPPAVNQVEMNVAWQQQKLLKFCKEKNILVCAWSPLGANGAVWGSHRVMQSPILKDIAAAKNKSVAQVALRWVHEQGAIPIVKSFNKERMKENLQILDWKLTGEEVSRIQQIPQAKAFRGEGYVFPKGQYKSVEELWDGEI</sequence>
<dbReference type="PROSITE" id="PS00062">
    <property type="entry name" value="ALDOKETO_REDUCTASE_2"/>
    <property type="match status" value="1"/>
</dbReference>
<dbReference type="InterPro" id="IPR036812">
    <property type="entry name" value="NAD(P)_OxRdtase_dom_sf"/>
</dbReference>
<dbReference type="PRINTS" id="PR00069">
    <property type="entry name" value="ALDKETRDTASE"/>
</dbReference>
<feature type="binding site" evidence="3">
    <location>
        <position position="119"/>
    </location>
    <ligand>
        <name>substrate</name>
    </ligand>
</feature>
<reference evidence="6" key="1">
    <citation type="submission" date="2023-05" db="EMBL/GenBank/DDBJ databases">
        <authorList>
            <person name="Huff M."/>
        </authorList>
    </citation>
    <scope>NUCLEOTIDE SEQUENCE</scope>
</reference>
<evidence type="ECO:0000256" key="2">
    <source>
        <dbReference type="PIRSR" id="PIRSR000097-1"/>
    </source>
</evidence>
<dbReference type="InterPro" id="IPR044497">
    <property type="entry name" value="AKR4A/B"/>
</dbReference>
<protein>
    <recommendedName>
        <fullName evidence="5">NADP-dependent oxidoreductase domain-containing protein</fullName>
    </recommendedName>
</protein>
<dbReference type="AlphaFoldDB" id="A0AAD1YU09"/>
<dbReference type="Gene3D" id="3.20.20.100">
    <property type="entry name" value="NADP-dependent oxidoreductase domain"/>
    <property type="match status" value="1"/>
</dbReference>
<dbReference type="EMBL" id="OU503038">
    <property type="protein sequence ID" value="CAI9757313.1"/>
    <property type="molecule type" value="Genomic_DNA"/>
</dbReference>
<feature type="domain" description="NADP-dependent oxidoreductase" evidence="5">
    <location>
        <begin position="20"/>
        <end position="292"/>
    </location>
</feature>
<organism evidence="6 7">
    <name type="scientific">Fraxinus pennsylvanica</name>
    <dbReference type="NCBI Taxonomy" id="56036"/>
    <lineage>
        <taxon>Eukaryota</taxon>
        <taxon>Viridiplantae</taxon>
        <taxon>Streptophyta</taxon>
        <taxon>Embryophyta</taxon>
        <taxon>Tracheophyta</taxon>
        <taxon>Spermatophyta</taxon>
        <taxon>Magnoliopsida</taxon>
        <taxon>eudicotyledons</taxon>
        <taxon>Gunneridae</taxon>
        <taxon>Pentapetalae</taxon>
        <taxon>asterids</taxon>
        <taxon>lamiids</taxon>
        <taxon>Lamiales</taxon>
        <taxon>Oleaceae</taxon>
        <taxon>Oleeae</taxon>
        <taxon>Fraxinus</taxon>
    </lineage>
</organism>
<dbReference type="CDD" id="cd19124">
    <property type="entry name" value="AKR_AKR4A_4B"/>
    <property type="match status" value="1"/>
</dbReference>
<gene>
    <name evidence="6" type="ORF">FPE_LOCUS4743</name>
</gene>
<dbReference type="SUPFAM" id="SSF51430">
    <property type="entry name" value="NAD(P)-linked oxidoreductase"/>
    <property type="match status" value="1"/>
</dbReference>
<dbReference type="Proteomes" id="UP000834106">
    <property type="component" value="Chromosome 3"/>
</dbReference>
<dbReference type="InterPro" id="IPR020471">
    <property type="entry name" value="AKR"/>
</dbReference>
<dbReference type="FunFam" id="3.20.20.100:FF:000014">
    <property type="entry name" value="NAD(P)-linked oxidoreductase superfamily protein"/>
    <property type="match status" value="1"/>
</dbReference>
<feature type="site" description="Lowers pKa of active site Tyr" evidence="4">
    <location>
        <position position="86"/>
    </location>
</feature>
<evidence type="ECO:0000259" key="5">
    <source>
        <dbReference type="Pfam" id="PF00248"/>
    </source>
</evidence>
<proteinExistence type="predicted"/>
<evidence type="ECO:0000256" key="1">
    <source>
        <dbReference type="ARBA" id="ARBA00023002"/>
    </source>
</evidence>
<dbReference type="PANTHER" id="PTHR11732">
    <property type="entry name" value="ALDO/KETO REDUCTASE"/>
    <property type="match status" value="1"/>
</dbReference>
<dbReference type="InterPro" id="IPR018170">
    <property type="entry name" value="Aldo/ket_reductase_CS"/>
</dbReference>
<evidence type="ECO:0000256" key="3">
    <source>
        <dbReference type="PIRSR" id="PIRSR000097-2"/>
    </source>
</evidence>
<keyword evidence="1" id="KW-0560">Oxidoreductase</keyword>
<dbReference type="PIRSF" id="PIRSF000097">
    <property type="entry name" value="AKR"/>
    <property type="match status" value="1"/>
</dbReference>
<name>A0AAD1YU09_9LAMI</name>
<dbReference type="InterPro" id="IPR023210">
    <property type="entry name" value="NADP_OxRdtase_dom"/>
</dbReference>
<accession>A0AAD1YU09</accession>
<evidence type="ECO:0000313" key="6">
    <source>
        <dbReference type="EMBL" id="CAI9757313.1"/>
    </source>
</evidence>